<organism evidence="5 6">
    <name type="scientific">Dethiosulfatarculus sandiegensis</name>
    <dbReference type="NCBI Taxonomy" id="1429043"/>
    <lineage>
        <taxon>Bacteria</taxon>
        <taxon>Pseudomonadati</taxon>
        <taxon>Thermodesulfobacteriota</taxon>
        <taxon>Desulfarculia</taxon>
        <taxon>Desulfarculales</taxon>
        <taxon>Desulfarculaceae</taxon>
        <taxon>Dethiosulfatarculus</taxon>
    </lineage>
</organism>
<keyword evidence="6" id="KW-1185">Reference proteome</keyword>
<evidence type="ECO:0000256" key="3">
    <source>
        <dbReference type="PIRSR" id="PIRSR003059-2"/>
    </source>
</evidence>
<evidence type="ECO:0000256" key="1">
    <source>
        <dbReference type="ARBA" id="ARBA00022676"/>
    </source>
</evidence>
<dbReference type="InterPro" id="IPR017853">
    <property type="entry name" value="GH"/>
</dbReference>
<dbReference type="PANTHER" id="PTHR38784">
    <property type="entry name" value="SUCROSE PHOSPHORYLASE"/>
    <property type="match status" value="1"/>
</dbReference>
<dbReference type="Pfam" id="PF00128">
    <property type="entry name" value="Alpha-amylase"/>
    <property type="match status" value="1"/>
</dbReference>
<name>A0A0D2J932_9BACT</name>
<dbReference type="SMART" id="SM00642">
    <property type="entry name" value="Aamy"/>
    <property type="match status" value="1"/>
</dbReference>
<feature type="binding site" evidence="3">
    <location>
        <position position="178"/>
    </location>
    <ligand>
        <name>substrate</name>
    </ligand>
</feature>
<evidence type="ECO:0000313" key="6">
    <source>
        <dbReference type="Proteomes" id="UP000032233"/>
    </source>
</evidence>
<evidence type="ECO:0000313" key="5">
    <source>
        <dbReference type="EMBL" id="KIX12231.1"/>
    </source>
</evidence>
<proteinExistence type="predicted"/>
<sequence length="624" mass="70939">MNPAENSDKKSFAKHMVRPPYQGKADYTKPLLKISPRQMRDIKEHLKLLYGEAAAEEWLPEFERIMKVHHAHKTDELLLWEEKFNPHEHFSEKDLVLITYGDMIKSKEKPPLQVLGEICEKSALAINTIHILPFFPYSSDRGFSITNFAEVDPKLGDWGDILRIARHFNLMFDGVMNHISAESRLFQEFLDGDPAATDLFIHYESPDDLTPDQRSKIFRPRTSDILTRFDTLTGPRYVWTTFSDDQIDFNYRNPDVLLRVLEGLLFYVRNGADIIRLDAVTYVWAEPGTECVHLAQTHEIVKLMRSIMEIVAPGVALLTETNVPHEDNISYFGDGYNEAHMVYNFALPPLVLHTMYSQDATVISKWADSLKVDSKRASFFNILDTHDGIGLLGAKGILSHDQLDEIIGTVLKHGGLVSYKSTGPAGEEPYELNTTWWSAINDPKVAETLSMQVKRYLASRAIALSLRGVPGIYLHGILGTDNDHEAVRRTGHNRDINRASLEEDYLVWGFKFPNTKLARLGTAFSRLNVIRTSERAFHVNGGQRVLYLSPKVFALTRTSPEEDQLVFSLINVSEQDVNLIIPLAEHDLPDQPWHNLVADSRLEPNQGVLEVDLKPYDIAWLKAV</sequence>
<dbReference type="SUPFAM" id="SSF51445">
    <property type="entry name" value="(Trans)glycosidases"/>
    <property type="match status" value="1"/>
</dbReference>
<dbReference type="InterPro" id="IPR045857">
    <property type="entry name" value="O16G_dom_2"/>
</dbReference>
<keyword evidence="1" id="KW-0328">Glycosyltransferase</keyword>
<dbReference type="Gene3D" id="2.60.40.1180">
    <property type="entry name" value="Golgi alpha-mannosidase II"/>
    <property type="match status" value="1"/>
</dbReference>
<dbReference type="InterPro" id="IPR006047">
    <property type="entry name" value="GH13_cat_dom"/>
</dbReference>
<dbReference type="PATRIC" id="fig|1429043.3.peg.4445"/>
<reference evidence="5 6" key="1">
    <citation type="submission" date="2013-11" db="EMBL/GenBank/DDBJ databases">
        <title>Metagenomic analysis of a methanogenic consortium involved in long chain n-alkane degradation.</title>
        <authorList>
            <person name="Davidova I.A."/>
            <person name="Callaghan A.V."/>
            <person name="Wawrik B."/>
            <person name="Pruitt S."/>
            <person name="Marks C."/>
            <person name="Duncan K.E."/>
            <person name="Suflita J.M."/>
        </authorList>
    </citation>
    <scope>NUCLEOTIDE SEQUENCE [LARGE SCALE GENOMIC DNA]</scope>
    <source>
        <strain evidence="5 6">SPR</strain>
    </source>
</reference>
<dbReference type="STRING" id="1429043.X474_20975"/>
<dbReference type="Gene3D" id="3.90.400.10">
    <property type="entry name" value="Oligo-1,6-glucosidase, Domain 2"/>
    <property type="match status" value="1"/>
</dbReference>
<comment type="caution">
    <text evidence="5">The sequence shown here is derived from an EMBL/GenBank/DDBJ whole genome shotgun (WGS) entry which is preliminary data.</text>
</comment>
<feature type="binding site" evidence="3">
    <location>
        <position position="494"/>
    </location>
    <ligand>
        <name>substrate</name>
    </ligand>
</feature>
<dbReference type="PANTHER" id="PTHR38784:SF1">
    <property type="entry name" value="SUCROSE PHOSPHORYLASE"/>
    <property type="match status" value="1"/>
</dbReference>
<evidence type="ECO:0000256" key="2">
    <source>
        <dbReference type="ARBA" id="ARBA00022679"/>
    </source>
</evidence>
<feature type="domain" description="Glycosyl hydrolase family 13 catalytic" evidence="4">
    <location>
        <begin position="112"/>
        <end position="502"/>
    </location>
</feature>
<evidence type="ECO:0000259" key="4">
    <source>
        <dbReference type="SMART" id="SM00642"/>
    </source>
</evidence>
<dbReference type="InterPro" id="IPR013780">
    <property type="entry name" value="Glyco_hydro_b"/>
</dbReference>
<feature type="binding site" evidence="3">
    <location>
        <begin position="386"/>
        <end position="387"/>
    </location>
    <ligand>
        <name>substrate</name>
    </ligand>
</feature>
<feature type="binding site" evidence="3">
    <location>
        <position position="140"/>
    </location>
    <ligand>
        <name>substrate</name>
    </ligand>
</feature>
<dbReference type="EMBL" id="AZAC01000034">
    <property type="protein sequence ID" value="KIX12231.1"/>
    <property type="molecule type" value="Genomic_DNA"/>
</dbReference>
<dbReference type="GO" id="GO:0016757">
    <property type="term" value="F:glycosyltransferase activity"/>
    <property type="evidence" value="ECO:0007669"/>
    <property type="project" value="UniProtKB-KW"/>
</dbReference>
<dbReference type="Gene3D" id="3.20.20.80">
    <property type="entry name" value="Glycosidases"/>
    <property type="match status" value="1"/>
</dbReference>
<dbReference type="AlphaFoldDB" id="A0A0D2J932"/>
<feature type="binding site" evidence="3">
    <location>
        <begin position="276"/>
        <end position="278"/>
    </location>
    <ligand>
        <name>substrate</name>
    </ligand>
</feature>
<dbReference type="GO" id="GO:0005975">
    <property type="term" value="P:carbohydrate metabolic process"/>
    <property type="evidence" value="ECO:0007669"/>
    <property type="project" value="InterPro"/>
</dbReference>
<protein>
    <submittedName>
        <fullName evidence="5">Sucrose phosphorylase</fullName>
    </submittedName>
</protein>
<gene>
    <name evidence="5" type="ORF">X474_20975</name>
</gene>
<dbReference type="PIRSF" id="PIRSF003059">
    <property type="entry name" value="Sucrose_phosphorylase"/>
    <property type="match status" value="1"/>
</dbReference>
<accession>A0A0D2J932</accession>
<dbReference type="InParanoid" id="A0A0D2J932"/>
<dbReference type="InterPro" id="IPR016377">
    <property type="entry name" value="Sucrose_GGa_phosphorylase-rel"/>
</dbReference>
<dbReference type="FunCoup" id="A0A0D2J932">
    <property type="interactions" value="41"/>
</dbReference>
<keyword evidence="2" id="KW-0808">Transferase</keyword>
<dbReference type="Proteomes" id="UP000032233">
    <property type="component" value="Unassembled WGS sequence"/>
</dbReference>